<organism evidence="1">
    <name type="scientific">marine sediment metagenome</name>
    <dbReference type="NCBI Taxonomy" id="412755"/>
    <lineage>
        <taxon>unclassified sequences</taxon>
        <taxon>metagenomes</taxon>
        <taxon>ecological metagenomes</taxon>
    </lineage>
</organism>
<feature type="non-terminal residue" evidence="1">
    <location>
        <position position="1"/>
    </location>
</feature>
<evidence type="ECO:0000313" key="1">
    <source>
        <dbReference type="EMBL" id="GAI54112.1"/>
    </source>
</evidence>
<dbReference type="AlphaFoldDB" id="X1PCT2"/>
<protein>
    <submittedName>
        <fullName evidence="1">Uncharacterized protein</fullName>
    </submittedName>
</protein>
<comment type="caution">
    <text evidence="1">The sequence shown here is derived from an EMBL/GenBank/DDBJ whole genome shotgun (WGS) entry which is preliminary data.</text>
</comment>
<sequence length="32" mass="3582">EVQITDVFAYVYFNNVGGLWSGFNGSRVLAEE</sequence>
<gene>
    <name evidence="1" type="ORF">S06H3_58349</name>
</gene>
<proteinExistence type="predicted"/>
<dbReference type="EMBL" id="BARV01037763">
    <property type="protein sequence ID" value="GAI54112.1"/>
    <property type="molecule type" value="Genomic_DNA"/>
</dbReference>
<name>X1PCT2_9ZZZZ</name>
<accession>X1PCT2</accession>
<reference evidence="1" key="1">
    <citation type="journal article" date="2014" name="Front. Microbiol.">
        <title>High frequency of phylogenetically diverse reductive dehalogenase-homologous genes in deep subseafloor sedimentary metagenomes.</title>
        <authorList>
            <person name="Kawai M."/>
            <person name="Futagami T."/>
            <person name="Toyoda A."/>
            <person name="Takaki Y."/>
            <person name="Nishi S."/>
            <person name="Hori S."/>
            <person name="Arai W."/>
            <person name="Tsubouchi T."/>
            <person name="Morono Y."/>
            <person name="Uchiyama I."/>
            <person name="Ito T."/>
            <person name="Fujiyama A."/>
            <person name="Inagaki F."/>
            <person name="Takami H."/>
        </authorList>
    </citation>
    <scope>NUCLEOTIDE SEQUENCE</scope>
    <source>
        <strain evidence="1">Expedition CK06-06</strain>
    </source>
</reference>